<dbReference type="GO" id="GO:0016413">
    <property type="term" value="F:O-acetyltransferase activity"/>
    <property type="evidence" value="ECO:0007669"/>
    <property type="project" value="InterPro"/>
</dbReference>
<dbReference type="InterPro" id="IPR025846">
    <property type="entry name" value="TBL_N"/>
</dbReference>
<dbReference type="Pfam" id="PF13839">
    <property type="entry name" value="PC-Esterase"/>
    <property type="match status" value="1"/>
</dbReference>
<evidence type="ECO:0000313" key="11">
    <source>
        <dbReference type="Proteomes" id="UP001154282"/>
    </source>
</evidence>
<evidence type="ECO:0008006" key="12">
    <source>
        <dbReference type="Google" id="ProtNLM"/>
    </source>
</evidence>
<evidence type="ECO:0000256" key="5">
    <source>
        <dbReference type="ARBA" id="ARBA00022989"/>
    </source>
</evidence>
<name>A0AAV0QU45_9ROSI</name>
<protein>
    <recommendedName>
        <fullName evidence="12">Trichome birefringence-like N-terminal domain-containing protein</fullName>
    </recommendedName>
</protein>
<keyword evidence="5 7" id="KW-1133">Transmembrane helix</keyword>
<feature type="domain" description="Trichome birefringence-like C-terminal" evidence="8">
    <location>
        <begin position="106"/>
        <end position="395"/>
    </location>
</feature>
<dbReference type="PANTHER" id="PTHR32285:SF13">
    <property type="entry name" value="TRICHOME BIREFRINGENCE-LIKE N-TERMINAL DOMAIN-CONTAINING PROTEIN"/>
    <property type="match status" value="1"/>
</dbReference>
<evidence type="ECO:0000313" key="10">
    <source>
        <dbReference type="EMBL" id="CAI0547728.1"/>
    </source>
</evidence>
<feature type="domain" description="Trichome birefringence-like N-terminal" evidence="9">
    <location>
        <begin position="53"/>
        <end position="105"/>
    </location>
</feature>
<keyword evidence="6 7" id="KW-0472">Membrane</keyword>
<evidence type="ECO:0000256" key="3">
    <source>
        <dbReference type="ARBA" id="ARBA00022692"/>
    </source>
</evidence>
<accession>A0AAV0QU45</accession>
<evidence type="ECO:0000256" key="7">
    <source>
        <dbReference type="SAM" id="Phobius"/>
    </source>
</evidence>
<comment type="caution">
    <text evidence="10">The sequence shown here is derived from an EMBL/GenBank/DDBJ whole genome shotgun (WGS) entry which is preliminary data.</text>
</comment>
<dbReference type="GO" id="GO:0005794">
    <property type="term" value="C:Golgi apparatus"/>
    <property type="evidence" value="ECO:0007669"/>
    <property type="project" value="TreeGrafter"/>
</dbReference>
<dbReference type="InterPro" id="IPR026057">
    <property type="entry name" value="TBL_C"/>
</dbReference>
<dbReference type="GO" id="GO:0016020">
    <property type="term" value="C:membrane"/>
    <property type="evidence" value="ECO:0007669"/>
    <property type="project" value="UniProtKB-SubCell"/>
</dbReference>
<dbReference type="AlphaFoldDB" id="A0AAV0QU45"/>
<dbReference type="Proteomes" id="UP001154282">
    <property type="component" value="Unassembled WGS sequence"/>
</dbReference>
<evidence type="ECO:0000256" key="2">
    <source>
        <dbReference type="ARBA" id="ARBA00007727"/>
    </source>
</evidence>
<keyword evidence="4" id="KW-0735">Signal-anchor</keyword>
<evidence type="ECO:0000259" key="8">
    <source>
        <dbReference type="Pfam" id="PF13839"/>
    </source>
</evidence>
<dbReference type="EMBL" id="CAMGYJ010000010">
    <property type="protein sequence ID" value="CAI0547728.1"/>
    <property type="molecule type" value="Genomic_DNA"/>
</dbReference>
<keyword evidence="3 7" id="KW-0812">Transmembrane</keyword>
<dbReference type="InterPro" id="IPR029962">
    <property type="entry name" value="TBL"/>
</dbReference>
<sequence length="406" mass="46849">MKVLSPSCYDTPNRLLLMSLIIISLTLVPLSLVFKSSGSQLLSSIKSIARQRECNIFTGDWVPYPRGPNYTSEQCPFIVPHNNCIRSGRSDRQFMKWRWRPKDCELPLFDAVQFLELVRGKSMAFIGDSVGWNQAQSLLCLLMSVSYPENRSQSNTTSRAYSTRWFYPDHAFTLASFWSPFLVKARDSDPNGPSLDSTMNLYLDQPSEEWATQIEDFDFVIISAGHWFFRPLMYYIDEQLVSCHKCRNKTVTSVTHYYGYSMAFRTALSYLQSLENYKGITFLRTFSPSHFENGEWNSGGDCLRTRPSRNGEAKLEGYTLEFYKAQIRELEKAKREGKSKGLKFELLAATEAMLLRPDGHPSRFGYTSQEKNMTVNDCVHWCLPGPIDTWNEFLLYIMKKETVKPF</sequence>
<feature type="transmembrane region" description="Helical" evidence="7">
    <location>
        <begin position="15"/>
        <end position="34"/>
    </location>
</feature>
<dbReference type="Pfam" id="PF14416">
    <property type="entry name" value="PMR5N"/>
    <property type="match status" value="1"/>
</dbReference>
<gene>
    <name evidence="10" type="ORF">LITE_LOCUS44484</name>
</gene>
<evidence type="ECO:0000256" key="6">
    <source>
        <dbReference type="ARBA" id="ARBA00023136"/>
    </source>
</evidence>
<evidence type="ECO:0000256" key="4">
    <source>
        <dbReference type="ARBA" id="ARBA00022968"/>
    </source>
</evidence>
<comment type="similarity">
    <text evidence="2">Belongs to the PC-esterase family. TBL subfamily.</text>
</comment>
<comment type="subcellular location">
    <subcellularLocation>
        <location evidence="1">Membrane</location>
        <topology evidence="1">Single-pass membrane protein</topology>
    </subcellularLocation>
</comment>
<evidence type="ECO:0000256" key="1">
    <source>
        <dbReference type="ARBA" id="ARBA00004167"/>
    </source>
</evidence>
<keyword evidence="11" id="KW-1185">Reference proteome</keyword>
<evidence type="ECO:0000259" key="9">
    <source>
        <dbReference type="Pfam" id="PF14416"/>
    </source>
</evidence>
<dbReference type="PANTHER" id="PTHR32285">
    <property type="entry name" value="PROTEIN TRICHOME BIREFRINGENCE-LIKE 9-RELATED"/>
    <property type="match status" value="1"/>
</dbReference>
<reference evidence="10" key="1">
    <citation type="submission" date="2022-08" db="EMBL/GenBank/DDBJ databases">
        <authorList>
            <person name="Gutierrez-Valencia J."/>
        </authorList>
    </citation>
    <scope>NUCLEOTIDE SEQUENCE</scope>
</reference>
<proteinExistence type="inferred from homology"/>
<organism evidence="10 11">
    <name type="scientific">Linum tenue</name>
    <dbReference type="NCBI Taxonomy" id="586396"/>
    <lineage>
        <taxon>Eukaryota</taxon>
        <taxon>Viridiplantae</taxon>
        <taxon>Streptophyta</taxon>
        <taxon>Embryophyta</taxon>
        <taxon>Tracheophyta</taxon>
        <taxon>Spermatophyta</taxon>
        <taxon>Magnoliopsida</taxon>
        <taxon>eudicotyledons</taxon>
        <taxon>Gunneridae</taxon>
        <taxon>Pentapetalae</taxon>
        <taxon>rosids</taxon>
        <taxon>fabids</taxon>
        <taxon>Malpighiales</taxon>
        <taxon>Linaceae</taxon>
        <taxon>Linum</taxon>
    </lineage>
</organism>